<proteinExistence type="predicted"/>
<evidence type="ECO:0000313" key="1">
    <source>
        <dbReference type="EMBL" id="CAM9494682.1"/>
    </source>
</evidence>
<organism evidence="1 2">
    <name type="scientific">Rangifer tarandus platyrhynchus</name>
    <name type="common">Svalbard reindeer</name>
    <dbReference type="NCBI Taxonomy" id="3082113"/>
    <lineage>
        <taxon>Eukaryota</taxon>
        <taxon>Metazoa</taxon>
        <taxon>Chordata</taxon>
        <taxon>Craniata</taxon>
        <taxon>Vertebrata</taxon>
        <taxon>Euteleostomi</taxon>
        <taxon>Mammalia</taxon>
        <taxon>Eutheria</taxon>
        <taxon>Laurasiatheria</taxon>
        <taxon>Artiodactyla</taxon>
        <taxon>Ruminantia</taxon>
        <taxon>Pecora</taxon>
        <taxon>Cervidae</taxon>
        <taxon>Odocoileinae</taxon>
        <taxon>Rangifer</taxon>
    </lineage>
</organism>
<dbReference type="EMBL" id="OX596095">
    <property type="protein sequence ID" value="CAM9494682.1"/>
    <property type="molecule type" value="Genomic_DNA"/>
</dbReference>
<sequence>MLRSPGGLSCYRSDTRRCRWGVITCSPSCVLRCLVVPCPGVRPGKKALGLVMSTRQRRERSDQRWGEDPVGRTQACSLSAESLENNGHMPETRAVTRPRGAQRSGQGE</sequence>
<dbReference type="Proteomes" id="UP001162501">
    <property type="component" value="Chromosome 11"/>
</dbReference>
<evidence type="ECO:0000313" key="2">
    <source>
        <dbReference type="Proteomes" id="UP001162501"/>
    </source>
</evidence>
<name>A0AC59Y944_RANTA</name>
<protein>
    <submittedName>
        <fullName evidence="1">Uncharacterized protein</fullName>
    </submittedName>
</protein>
<gene>
    <name evidence="1" type="ORF">MRATA1EN22A_LOCUS3311</name>
</gene>
<reference evidence="1" key="2">
    <citation type="submission" date="2025-03" db="EMBL/GenBank/DDBJ databases">
        <authorList>
            <consortium name="ELIXIR-Norway"/>
            <consortium name="Elixir Norway"/>
        </authorList>
    </citation>
    <scope>NUCLEOTIDE SEQUENCE</scope>
</reference>
<accession>A0AC59Y944</accession>
<reference evidence="1" key="1">
    <citation type="submission" date="2023-05" db="EMBL/GenBank/DDBJ databases">
        <authorList>
            <consortium name="ELIXIR-Norway"/>
        </authorList>
    </citation>
    <scope>NUCLEOTIDE SEQUENCE</scope>
</reference>